<proteinExistence type="predicted"/>
<sequence>MDPRVVIFLLMMATAFMGYVLPWGQMSFWGAP</sequence>
<accession>A0A1E3H620</accession>
<feature type="transmembrane region" description="Helical" evidence="2">
    <location>
        <begin position="6"/>
        <end position="24"/>
    </location>
</feature>
<dbReference type="GO" id="GO:0008121">
    <property type="term" value="F:quinol-cytochrome-c reductase activity"/>
    <property type="evidence" value="ECO:0007669"/>
    <property type="project" value="TreeGrafter"/>
</dbReference>
<dbReference type="EMBL" id="MCRJ01000018">
    <property type="protein sequence ID" value="ODN71585.1"/>
    <property type="molecule type" value="Genomic_DNA"/>
</dbReference>
<comment type="subunit">
    <text evidence="1">The main subunits of complex b-c1 are: cytochrome b, cytochrome c1 and the Rieske protein.</text>
</comment>
<dbReference type="PANTHER" id="PTHR19271:SF16">
    <property type="entry name" value="CYTOCHROME B"/>
    <property type="match status" value="1"/>
</dbReference>
<keyword evidence="5" id="KW-1185">Reference proteome</keyword>
<feature type="domain" description="Cytochrome b/b6 N-terminal region profile" evidence="3">
    <location>
        <begin position="5"/>
        <end position="31"/>
    </location>
</feature>
<evidence type="ECO:0000259" key="3">
    <source>
        <dbReference type="Pfam" id="PF00033"/>
    </source>
</evidence>
<dbReference type="InterPro" id="IPR005797">
    <property type="entry name" value="Cyt_b/b6_N"/>
</dbReference>
<keyword evidence="2" id="KW-0812">Transmembrane</keyword>
<dbReference type="GO" id="GO:0016491">
    <property type="term" value="F:oxidoreductase activity"/>
    <property type="evidence" value="ECO:0007669"/>
    <property type="project" value="InterPro"/>
</dbReference>
<name>A0A1E3H620_9HYPH</name>
<dbReference type="GO" id="GO:0016020">
    <property type="term" value="C:membrane"/>
    <property type="evidence" value="ECO:0007669"/>
    <property type="project" value="InterPro"/>
</dbReference>
<evidence type="ECO:0000256" key="1">
    <source>
        <dbReference type="ARBA" id="ARBA00011649"/>
    </source>
</evidence>
<dbReference type="Proteomes" id="UP000094622">
    <property type="component" value="Unassembled WGS sequence"/>
</dbReference>
<dbReference type="GO" id="GO:0022904">
    <property type="term" value="P:respiratory electron transport chain"/>
    <property type="evidence" value="ECO:0007669"/>
    <property type="project" value="InterPro"/>
</dbReference>
<dbReference type="SUPFAM" id="SSF81342">
    <property type="entry name" value="Transmembrane di-heme cytochromes"/>
    <property type="match status" value="1"/>
</dbReference>
<protein>
    <submittedName>
        <fullName evidence="4">Cytochrome b/c1</fullName>
    </submittedName>
</protein>
<dbReference type="InterPro" id="IPR016174">
    <property type="entry name" value="Di-haem_cyt_TM"/>
</dbReference>
<dbReference type="AlphaFoldDB" id="A0A1E3H620"/>
<dbReference type="PANTHER" id="PTHR19271">
    <property type="entry name" value="CYTOCHROME B"/>
    <property type="match status" value="1"/>
</dbReference>
<evidence type="ECO:0000256" key="2">
    <source>
        <dbReference type="SAM" id="Phobius"/>
    </source>
</evidence>
<keyword evidence="2" id="KW-0472">Membrane</keyword>
<dbReference type="Gene3D" id="1.20.810.10">
    <property type="entry name" value="Cytochrome Bc1 Complex, Chain C"/>
    <property type="match status" value="1"/>
</dbReference>
<keyword evidence="2" id="KW-1133">Transmembrane helix</keyword>
<gene>
    <name evidence="4" type="primary">fbcH_3</name>
    <name evidence="4" type="ORF">A6302_01098</name>
</gene>
<comment type="caution">
    <text evidence="4">The sequence shown here is derived from an EMBL/GenBank/DDBJ whole genome shotgun (WGS) entry which is preliminary data.</text>
</comment>
<organism evidence="4 5">
    <name type="scientific">Methylobrevis pamukkalensis</name>
    <dbReference type="NCBI Taxonomy" id="1439726"/>
    <lineage>
        <taxon>Bacteria</taxon>
        <taxon>Pseudomonadati</taxon>
        <taxon>Pseudomonadota</taxon>
        <taxon>Alphaproteobacteria</taxon>
        <taxon>Hyphomicrobiales</taxon>
        <taxon>Pleomorphomonadaceae</taxon>
        <taxon>Methylobrevis</taxon>
    </lineage>
</organism>
<dbReference type="Pfam" id="PF00033">
    <property type="entry name" value="Cytochrome_B"/>
    <property type="match status" value="1"/>
</dbReference>
<reference evidence="4 5" key="1">
    <citation type="submission" date="2016-07" db="EMBL/GenBank/DDBJ databases">
        <title>Draft Genome Sequence of Methylobrevis pamukkalensis PK2.</title>
        <authorList>
            <person name="Vasilenko O.V."/>
            <person name="Doronina N.V."/>
            <person name="Shmareva M.N."/>
            <person name="Tarlachkov S.V."/>
            <person name="Mustakhimov I."/>
            <person name="Trotsenko Y.A."/>
        </authorList>
    </citation>
    <scope>NUCLEOTIDE SEQUENCE [LARGE SCALE GENOMIC DNA]</scope>
    <source>
        <strain evidence="4 5">PK2</strain>
    </source>
</reference>
<dbReference type="PATRIC" id="fig|1439726.3.peg.1144"/>
<dbReference type="InterPro" id="IPR027387">
    <property type="entry name" value="Cytb/b6-like_sf"/>
</dbReference>
<evidence type="ECO:0000313" key="5">
    <source>
        <dbReference type="Proteomes" id="UP000094622"/>
    </source>
</evidence>
<evidence type="ECO:0000313" key="4">
    <source>
        <dbReference type="EMBL" id="ODN71585.1"/>
    </source>
</evidence>